<dbReference type="GO" id="GO:0046975">
    <property type="term" value="F:histone H3K36 methyltransferase activity"/>
    <property type="evidence" value="ECO:0007669"/>
    <property type="project" value="TreeGrafter"/>
</dbReference>
<reference evidence="1 2" key="1">
    <citation type="journal article" date="2019" name="Commun. Biol.">
        <title>The bagworm genome reveals a unique fibroin gene that provides high tensile strength.</title>
        <authorList>
            <person name="Kono N."/>
            <person name="Nakamura H."/>
            <person name="Ohtoshi R."/>
            <person name="Tomita M."/>
            <person name="Numata K."/>
            <person name="Arakawa K."/>
        </authorList>
    </citation>
    <scope>NUCLEOTIDE SEQUENCE [LARGE SCALE GENOMIC DNA]</scope>
</reference>
<evidence type="ECO:0000313" key="1">
    <source>
        <dbReference type="EMBL" id="GBP21115.1"/>
    </source>
</evidence>
<dbReference type="OrthoDB" id="616263at2759"/>
<dbReference type="GO" id="GO:0003697">
    <property type="term" value="F:single-stranded DNA binding"/>
    <property type="evidence" value="ECO:0007669"/>
    <property type="project" value="TreeGrafter"/>
</dbReference>
<dbReference type="GO" id="GO:0015074">
    <property type="term" value="P:DNA integration"/>
    <property type="evidence" value="ECO:0007669"/>
    <property type="project" value="TreeGrafter"/>
</dbReference>
<keyword evidence="2" id="KW-1185">Reference proteome</keyword>
<evidence type="ECO:0000313" key="2">
    <source>
        <dbReference type="Proteomes" id="UP000299102"/>
    </source>
</evidence>
<dbReference type="GO" id="GO:0032259">
    <property type="term" value="P:methylation"/>
    <property type="evidence" value="ECO:0007669"/>
    <property type="project" value="UniProtKB-KW"/>
</dbReference>
<dbReference type="GO" id="GO:0006303">
    <property type="term" value="P:double-strand break repair via nonhomologous end joining"/>
    <property type="evidence" value="ECO:0007669"/>
    <property type="project" value="TreeGrafter"/>
</dbReference>
<dbReference type="Proteomes" id="UP000299102">
    <property type="component" value="Unassembled WGS sequence"/>
</dbReference>
<dbReference type="GO" id="GO:0005634">
    <property type="term" value="C:nucleus"/>
    <property type="evidence" value="ECO:0007669"/>
    <property type="project" value="TreeGrafter"/>
</dbReference>
<dbReference type="GO" id="GO:0000014">
    <property type="term" value="F:single-stranded DNA endodeoxyribonuclease activity"/>
    <property type="evidence" value="ECO:0007669"/>
    <property type="project" value="TreeGrafter"/>
</dbReference>
<dbReference type="EMBL" id="BGZK01000125">
    <property type="protein sequence ID" value="GBP21115.1"/>
    <property type="molecule type" value="Genomic_DNA"/>
</dbReference>
<sequence>MLPPTLYLVYLHPTSSVAVHVLRRAGEHSSRVPYHEPGSGRPVSDKVDVILEKEEQDRHISSKEIAEELKIDHNAVLTHLKKAGDTKRLDTWVRHELTKRNLMNRVLIYDSLLKCNETEPFFFKRLITGDENGLPTKRTCDKDHGQTHTAIRQFIVQYQQRTDSFVWRADVGTRAPARIRRRSRADVTSAYAPPPPEAVYPQRAYRFMRSPVDKGASRRLGDDASPSIQLNFLTAHEAFGCDPKRRIRFCSRKLRQS</sequence>
<organism evidence="1 2">
    <name type="scientific">Eumeta variegata</name>
    <name type="common">Bagworm moth</name>
    <name type="synonym">Eumeta japonica</name>
    <dbReference type="NCBI Taxonomy" id="151549"/>
    <lineage>
        <taxon>Eukaryota</taxon>
        <taxon>Metazoa</taxon>
        <taxon>Ecdysozoa</taxon>
        <taxon>Arthropoda</taxon>
        <taxon>Hexapoda</taxon>
        <taxon>Insecta</taxon>
        <taxon>Pterygota</taxon>
        <taxon>Neoptera</taxon>
        <taxon>Endopterygota</taxon>
        <taxon>Lepidoptera</taxon>
        <taxon>Glossata</taxon>
        <taxon>Ditrysia</taxon>
        <taxon>Tineoidea</taxon>
        <taxon>Psychidae</taxon>
        <taxon>Oiketicinae</taxon>
        <taxon>Eumeta</taxon>
    </lineage>
</organism>
<accession>A0A4C1U3Z9</accession>
<comment type="caution">
    <text evidence="1">The sequence shown here is derived from an EMBL/GenBank/DDBJ whole genome shotgun (WGS) entry which is preliminary data.</text>
</comment>
<dbReference type="GO" id="GO:0031297">
    <property type="term" value="P:replication fork processing"/>
    <property type="evidence" value="ECO:0007669"/>
    <property type="project" value="TreeGrafter"/>
</dbReference>
<dbReference type="InterPro" id="IPR052709">
    <property type="entry name" value="Transposase-MT_Hybrid"/>
</dbReference>
<protein>
    <submittedName>
        <fullName evidence="1">Histone-lysine N-methyltransferase SETMAR</fullName>
    </submittedName>
</protein>
<gene>
    <name evidence="1" type="primary">SETMAR</name>
    <name evidence="1" type="ORF">EVAR_11146_1</name>
</gene>
<keyword evidence="1" id="KW-0489">Methyltransferase</keyword>
<dbReference type="GO" id="GO:0042800">
    <property type="term" value="F:histone H3K4 methyltransferase activity"/>
    <property type="evidence" value="ECO:0007669"/>
    <property type="project" value="TreeGrafter"/>
</dbReference>
<dbReference type="GO" id="GO:0044774">
    <property type="term" value="P:mitotic DNA integrity checkpoint signaling"/>
    <property type="evidence" value="ECO:0007669"/>
    <property type="project" value="TreeGrafter"/>
</dbReference>
<proteinExistence type="predicted"/>
<name>A0A4C1U3Z9_EUMVA</name>
<dbReference type="GO" id="GO:0044547">
    <property type="term" value="F:DNA topoisomerase binding"/>
    <property type="evidence" value="ECO:0007669"/>
    <property type="project" value="TreeGrafter"/>
</dbReference>
<dbReference type="GO" id="GO:0035861">
    <property type="term" value="C:site of double-strand break"/>
    <property type="evidence" value="ECO:0007669"/>
    <property type="project" value="TreeGrafter"/>
</dbReference>
<dbReference type="GO" id="GO:0000729">
    <property type="term" value="P:DNA double-strand break processing"/>
    <property type="evidence" value="ECO:0007669"/>
    <property type="project" value="TreeGrafter"/>
</dbReference>
<dbReference type="GO" id="GO:0003690">
    <property type="term" value="F:double-stranded DNA binding"/>
    <property type="evidence" value="ECO:0007669"/>
    <property type="project" value="TreeGrafter"/>
</dbReference>
<dbReference type="AlphaFoldDB" id="A0A4C1U3Z9"/>
<dbReference type="PANTHER" id="PTHR46060">
    <property type="entry name" value="MARINER MOS1 TRANSPOSASE-LIKE PROTEIN"/>
    <property type="match status" value="1"/>
</dbReference>
<dbReference type="GO" id="GO:0000793">
    <property type="term" value="C:condensed chromosome"/>
    <property type="evidence" value="ECO:0007669"/>
    <property type="project" value="TreeGrafter"/>
</dbReference>
<keyword evidence="1" id="KW-0808">Transferase</keyword>
<dbReference type="PANTHER" id="PTHR46060:SF2">
    <property type="entry name" value="HISTONE-LYSINE N-METHYLTRANSFERASE SETMAR"/>
    <property type="match status" value="1"/>
</dbReference>